<gene>
    <name evidence="2" type="ORF">PSON_ATCC_30995.1.T0620031</name>
</gene>
<feature type="transmembrane region" description="Helical" evidence="1">
    <location>
        <begin position="51"/>
        <end position="70"/>
    </location>
</feature>
<reference evidence="2" key="1">
    <citation type="submission" date="2021-01" db="EMBL/GenBank/DDBJ databases">
        <authorList>
            <consortium name="Genoscope - CEA"/>
            <person name="William W."/>
        </authorList>
    </citation>
    <scope>NUCLEOTIDE SEQUENCE</scope>
</reference>
<accession>A0A8S1NX78</accession>
<evidence type="ECO:0000313" key="3">
    <source>
        <dbReference type="Proteomes" id="UP000692954"/>
    </source>
</evidence>
<dbReference type="AlphaFoldDB" id="A0A8S1NX78"/>
<keyword evidence="1" id="KW-0812">Transmembrane</keyword>
<dbReference type="Proteomes" id="UP000692954">
    <property type="component" value="Unassembled WGS sequence"/>
</dbReference>
<organism evidence="2 3">
    <name type="scientific">Paramecium sonneborni</name>
    <dbReference type="NCBI Taxonomy" id="65129"/>
    <lineage>
        <taxon>Eukaryota</taxon>
        <taxon>Sar</taxon>
        <taxon>Alveolata</taxon>
        <taxon>Ciliophora</taxon>
        <taxon>Intramacronucleata</taxon>
        <taxon>Oligohymenophorea</taxon>
        <taxon>Peniculida</taxon>
        <taxon>Parameciidae</taxon>
        <taxon>Paramecium</taxon>
    </lineage>
</organism>
<keyword evidence="3" id="KW-1185">Reference proteome</keyword>
<keyword evidence="1" id="KW-0472">Membrane</keyword>
<keyword evidence="1" id="KW-1133">Transmembrane helix</keyword>
<sequence>MKTDFNYSISFSCYSLWISIDEKVKSLLLLSVGSILTATQKIILFGDTYTVFISFLFLLELSMQLDQLYFSHQFLQSKSNLSYQFIIESLID</sequence>
<evidence type="ECO:0000313" key="2">
    <source>
        <dbReference type="EMBL" id="CAD8094135.1"/>
    </source>
</evidence>
<protein>
    <submittedName>
        <fullName evidence="2">Uncharacterized protein</fullName>
    </submittedName>
</protein>
<evidence type="ECO:0000256" key="1">
    <source>
        <dbReference type="SAM" id="Phobius"/>
    </source>
</evidence>
<comment type="caution">
    <text evidence="2">The sequence shown here is derived from an EMBL/GenBank/DDBJ whole genome shotgun (WGS) entry which is preliminary data.</text>
</comment>
<proteinExistence type="predicted"/>
<name>A0A8S1NX78_9CILI</name>
<dbReference type="EMBL" id="CAJJDN010000062">
    <property type="protein sequence ID" value="CAD8094135.1"/>
    <property type="molecule type" value="Genomic_DNA"/>
</dbReference>